<dbReference type="PROSITE" id="PS50850">
    <property type="entry name" value="MFS"/>
    <property type="match status" value="1"/>
</dbReference>
<feature type="transmembrane region" description="Helical" evidence="7">
    <location>
        <begin position="324"/>
        <end position="346"/>
    </location>
</feature>
<dbReference type="Gene3D" id="1.20.1250.20">
    <property type="entry name" value="MFS general substrate transporter like domains"/>
    <property type="match status" value="2"/>
</dbReference>
<protein>
    <submittedName>
        <fullName evidence="9">MFS general substrate transporter</fullName>
    </submittedName>
</protein>
<feature type="transmembrane region" description="Helical" evidence="7">
    <location>
        <begin position="464"/>
        <end position="484"/>
    </location>
</feature>
<dbReference type="InterPro" id="IPR011701">
    <property type="entry name" value="MFS"/>
</dbReference>
<keyword evidence="10" id="KW-1185">Reference proteome</keyword>
<evidence type="ECO:0000256" key="2">
    <source>
        <dbReference type="ARBA" id="ARBA00022448"/>
    </source>
</evidence>
<evidence type="ECO:0000313" key="9">
    <source>
        <dbReference type="EMBL" id="KAK1759863.1"/>
    </source>
</evidence>
<name>A0AAJ0BKB8_9PEZI</name>
<keyword evidence="2" id="KW-0813">Transport</keyword>
<dbReference type="PANTHER" id="PTHR43791:SF64">
    <property type="entry name" value="MAJOR FACILITATOR SUPERFAMILY (MFS) PROFILE DOMAIN-CONTAINING PROTEIN"/>
    <property type="match status" value="1"/>
</dbReference>
<reference evidence="9" key="1">
    <citation type="submission" date="2023-06" db="EMBL/GenBank/DDBJ databases">
        <title>Genome-scale phylogeny and comparative genomics of the fungal order Sordariales.</title>
        <authorList>
            <consortium name="Lawrence Berkeley National Laboratory"/>
            <person name="Hensen N."/>
            <person name="Bonometti L."/>
            <person name="Westerberg I."/>
            <person name="Brannstrom I.O."/>
            <person name="Guillou S."/>
            <person name="Cros-Aarteil S."/>
            <person name="Calhoun S."/>
            <person name="Haridas S."/>
            <person name="Kuo A."/>
            <person name="Mondo S."/>
            <person name="Pangilinan J."/>
            <person name="Riley R."/>
            <person name="Labutti K."/>
            <person name="Andreopoulos B."/>
            <person name="Lipzen A."/>
            <person name="Chen C."/>
            <person name="Yanf M."/>
            <person name="Daum C."/>
            <person name="Ng V."/>
            <person name="Clum A."/>
            <person name="Steindorff A."/>
            <person name="Ohm R."/>
            <person name="Martin F."/>
            <person name="Silar P."/>
            <person name="Natvig D."/>
            <person name="Lalanne C."/>
            <person name="Gautier V."/>
            <person name="Ament-Velasquez S.L."/>
            <person name="Kruys A."/>
            <person name="Hutchinson M.I."/>
            <person name="Powell A.J."/>
            <person name="Barry K."/>
            <person name="Miller A.N."/>
            <person name="Grigoriev I.V."/>
            <person name="Debuchy R."/>
            <person name="Gladieux P."/>
            <person name="Thoren M.H."/>
            <person name="Johannesson H."/>
        </authorList>
    </citation>
    <scope>NUCLEOTIDE SEQUENCE</scope>
    <source>
        <strain evidence="9">PSN4</strain>
    </source>
</reference>
<evidence type="ECO:0000259" key="8">
    <source>
        <dbReference type="PROSITE" id="PS50850"/>
    </source>
</evidence>
<comment type="caution">
    <text evidence="9">The sequence shown here is derived from an EMBL/GenBank/DDBJ whole genome shotgun (WGS) entry which is preliminary data.</text>
</comment>
<evidence type="ECO:0000313" key="10">
    <source>
        <dbReference type="Proteomes" id="UP001239445"/>
    </source>
</evidence>
<dbReference type="InterPro" id="IPR036259">
    <property type="entry name" value="MFS_trans_sf"/>
</dbReference>
<gene>
    <name evidence="9" type="ORF">QBC47DRAFT_373204</name>
</gene>
<sequence length="531" mass="59680">MGIHKGLYFRQNPIPETSRVAGCVWSHPRGFDVGMVSEQSPLLGREPAADGHGTAPAPPPLPAAEESLRALLDPTPCELERAHIERHLVRRLDCFLLTFGCVSQIIKYLDQTNISSAYVSGMREDLGLFGDELNYFTTFFSISYCLMLIPSQIIITYVRPSNWLSGLEIGWGLVTALIALSQNAHQIYALRVLLGLFESSAWPGMMTLFMYWYTPTELAKRMGFYHSCQAIGSMMSGGLQVAILDTLEGKLGLRGWRWLFVINGAMTLVVGAAGFFMLPDYPNRPNPRAAWLAQEHIDIAKERLQRHSRDEARKITLEGVKRTFCMWTAYVIPFLYIATVLAPYGYNYFNLFLKSLKNPDGTPRWSTEEVNAIPILGGAVNVVFVWIWAILSDSFRTRWSLIVIQAAIGIVPCIIMSQWTSDPDRVSLWCAYASYIMTYLSLGTAPLVMSWLSDLLPADSEARTLIVGYSIAGVYAVLSWSQVLIWPASQAPFYHFAWQLSIVFWIIVIVMAWGMHAHEMALKQSLSFRST</sequence>
<keyword evidence="4 7" id="KW-1133">Transmembrane helix</keyword>
<proteinExistence type="inferred from homology"/>
<dbReference type="SUPFAM" id="SSF103473">
    <property type="entry name" value="MFS general substrate transporter"/>
    <property type="match status" value="1"/>
</dbReference>
<feature type="transmembrane region" description="Helical" evidence="7">
    <location>
        <begin position="163"/>
        <end position="180"/>
    </location>
</feature>
<feature type="transmembrane region" description="Helical" evidence="7">
    <location>
        <begin position="256"/>
        <end position="278"/>
    </location>
</feature>
<evidence type="ECO:0000256" key="6">
    <source>
        <dbReference type="ARBA" id="ARBA00037968"/>
    </source>
</evidence>
<dbReference type="Pfam" id="PF07690">
    <property type="entry name" value="MFS_1"/>
    <property type="match status" value="1"/>
</dbReference>
<feature type="transmembrane region" description="Helical" evidence="7">
    <location>
        <begin position="496"/>
        <end position="515"/>
    </location>
</feature>
<feature type="domain" description="Major facilitator superfamily (MFS) profile" evidence="8">
    <location>
        <begin position="96"/>
        <end position="526"/>
    </location>
</feature>
<feature type="transmembrane region" description="Helical" evidence="7">
    <location>
        <begin position="372"/>
        <end position="392"/>
    </location>
</feature>
<accession>A0AAJ0BKB8</accession>
<dbReference type="GO" id="GO:0022857">
    <property type="term" value="F:transmembrane transporter activity"/>
    <property type="evidence" value="ECO:0007669"/>
    <property type="project" value="InterPro"/>
</dbReference>
<evidence type="ECO:0000256" key="7">
    <source>
        <dbReference type="SAM" id="Phobius"/>
    </source>
</evidence>
<feature type="transmembrane region" description="Helical" evidence="7">
    <location>
        <begin position="192"/>
        <end position="213"/>
    </location>
</feature>
<evidence type="ECO:0000256" key="3">
    <source>
        <dbReference type="ARBA" id="ARBA00022692"/>
    </source>
</evidence>
<evidence type="ECO:0000256" key="4">
    <source>
        <dbReference type="ARBA" id="ARBA00022989"/>
    </source>
</evidence>
<comment type="similarity">
    <text evidence="6">Belongs to the major facilitator superfamily. Allantoate permease family.</text>
</comment>
<keyword evidence="5 7" id="KW-0472">Membrane</keyword>
<dbReference type="GO" id="GO:0016020">
    <property type="term" value="C:membrane"/>
    <property type="evidence" value="ECO:0007669"/>
    <property type="project" value="UniProtKB-SubCell"/>
</dbReference>
<evidence type="ECO:0000256" key="1">
    <source>
        <dbReference type="ARBA" id="ARBA00004141"/>
    </source>
</evidence>
<feature type="transmembrane region" description="Helical" evidence="7">
    <location>
        <begin position="432"/>
        <end position="452"/>
    </location>
</feature>
<feature type="transmembrane region" description="Helical" evidence="7">
    <location>
        <begin position="399"/>
        <end position="420"/>
    </location>
</feature>
<keyword evidence="3 7" id="KW-0812">Transmembrane</keyword>
<dbReference type="PANTHER" id="PTHR43791">
    <property type="entry name" value="PERMEASE-RELATED"/>
    <property type="match status" value="1"/>
</dbReference>
<dbReference type="AlphaFoldDB" id="A0AAJ0BKB8"/>
<dbReference type="EMBL" id="MU839828">
    <property type="protein sequence ID" value="KAK1759863.1"/>
    <property type="molecule type" value="Genomic_DNA"/>
</dbReference>
<evidence type="ECO:0000256" key="5">
    <source>
        <dbReference type="ARBA" id="ARBA00023136"/>
    </source>
</evidence>
<dbReference type="InterPro" id="IPR020846">
    <property type="entry name" value="MFS_dom"/>
</dbReference>
<feature type="transmembrane region" description="Helical" evidence="7">
    <location>
        <begin position="133"/>
        <end position="157"/>
    </location>
</feature>
<dbReference type="FunFam" id="1.20.1250.20:FF:000065">
    <property type="entry name" value="Putative MFS pantothenate transporter"/>
    <property type="match status" value="1"/>
</dbReference>
<organism evidence="9 10">
    <name type="scientific">Echria macrotheca</name>
    <dbReference type="NCBI Taxonomy" id="438768"/>
    <lineage>
        <taxon>Eukaryota</taxon>
        <taxon>Fungi</taxon>
        <taxon>Dikarya</taxon>
        <taxon>Ascomycota</taxon>
        <taxon>Pezizomycotina</taxon>
        <taxon>Sordariomycetes</taxon>
        <taxon>Sordariomycetidae</taxon>
        <taxon>Sordariales</taxon>
        <taxon>Schizotheciaceae</taxon>
        <taxon>Echria</taxon>
    </lineage>
</organism>
<dbReference type="Proteomes" id="UP001239445">
    <property type="component" value="Unassembled WGS sequence"/>
</dbReference>
<comment type="subcellular location">
    <subcellularLocation>
        <location evidence="1">Membrane</location>
        <topology evidence="1">Multi-pass membrane protein</topology>
    </subcellularLocation>
</comment>